<dbReference type="GO" id="GO:0004115">
    <property type="term" value="F:3',5'-cyclic-AMP phosphodiesterase activity"/>
    <property type="evidence" value="ECO:0000318"/>
    <property type="project" value="GO_Central"/>
</dbReference>
<dbReference type="InterPro" id="IPR023174">
    <property type="entry name" value="PDEase_CS"/>
</dbReference>
<dbReference type="InterPro" id="IPR002073">
    <property type="entry name" value="PDEase_catalytic_dom"/>
</dbReference>
<keyword evidence="2" id="KW-0140">cGMP</keyword>
<feature type="binding site" evidence="7">
    <location>
        <position position="533"/>
    </location>
    <ligand>
        <name>Zn(2+)</name>
        <dbReference type="ChEBI" id="CHEBI:29105"/>
        <label>1</label>
    </ligand>
</feature>
<feature type="binding site" evidence="6">
    <location>
        <position position="696"/>
    </location>
    <ligand>
        <name>AMP</name>
        <dbReference type="ChEBI" id="CHEBI:456215"/>
    </ligand>
</feature>
<dbReference type="PROSITE" id="PS51845">
    <property type="entry name" value="PDEASE_I_2"/>
    <property type="match status" value="1"/>
</dbReference>
<evidence type="ECO:0000256" key="9">
    <source>
        <dbReference type="SAM" id="MobiDB-lite"/>
    </source>
</evidence>
<keyword evidence="3 7" id="KW-0479">Metal-binding</keyword>
<dbReference type="PhylomeDB" id="E9FX16"/>
<dbReference type="EMBL" id="GL732526">
    <property type="protein sequence ID" value="EFX88338.1"/>
    <property type="molecule type" value="Genomic_DNA"/>
</dbReference>
<dbReference type="Gene3D" id="3.30.450.40">
    <property type="match status" value="2"/>
</dbReference>
<dbReference type="GO" id="GO:0046872">
    <property type="term" value="F:metal ion binding"/>
    <property type="evidence" value="ECO:0007669"/>
    <property type="project" value="UniProtKB-KW"/>
</dbReference>
<dbReference type="GO" id="GO:0007165">
    <property type="term" value="P:signal transduction"/>
    <property type="evidence" value="ECO:0007669"/>
    <property type="project" value="InterPro"/>
</dbReference>
<dbReference type="PRINTS" id="PR00387">
    <property type="entry name" value="PDIESTERASE1"/>
</dbReference>
<evidence type="ECO:0000256" key="1">
    <source>
        <dbReference type="ARBA" id="ARBA00007648"/>
    </source>
</evidence>
<sequence>MLGVALEMAEVTEQSDVFLSMVQDIATELDLHLLCHKILVNVGRLTAADRGSLFLVESVNEDTFCDEDVGTPYLVPKLFDVTVDSDFDDTLLKAGLEAQPIPLGSGIAGHVALTKTGLRIVDAYRDERFLPEIDKRTGYVTHSILCLPILNRQGGVVGVAQMVNKKGAISGFTSSDEEIFRRYLCFAGIGIQNARLFLRVQNEKQRNQVLLGLAESIFQEQTSLKKLVQLMMSNARNYLHCRRIVIYVFSPSEASHGEEMDITTGFEYVNDEGLGRSSNQNCEINLLSSVQLQESPFTHLARFVAQKRQVIRINEISDYSDCCPELAKLLRGVAAPINQFLSLPIYNARSAVVGVVQLLNKVDGKAFTSSDKLAVESFALFCGMAIHNTQTYEEVSKLSAKQKVAIECLSYHSRANEEDVEQLENDVIPSTEYYNLTKYDFIDFELSDLDTCKVVLRMFIHCDLINIFRIPYKVLCRWILSVKKNYRPVKYHNWRHALNVAQTMFALLKTGKMEQFMTDLDILSLLIACLCHDLDHRGTNNAFQSKVMSPLAVLYSTSTMEHHHLDQCTMILSDDSNNILQSLSPEQYRQSVHMIEHAILSTDLAVYFRKKSRFITMVENGEFNWQDPDQKSLLCGMMMTGCDVGAIAKPWSIQHRIAKLVAEEFFEQGDMEKLQLNETPIAMFDRDEKDNLPKMQIGFIDSICLPLYRALSESFPWVKPVYETCLSNREQWKKLSDLVDMGLTWIDHPFIEKPVEHIVGSKEKEKIPLIVTDLSASNQLVGKSGNRYDMDHLKLEQPKSILKSPSKIITKSILKLPKNVPASGSAPVSPHQEPSKHLTRMRSMSLNSPTELVDIKPLRPSRDYTSKLCSIS</sequence>
<dbReference type="FunFam" id="3.30.450.40:FF:000243">
    <property type="entry name" value="Phosphodiesterase"/>
    <property type="match status" value="1"/>
</dbReference>
<feature type="binding site" evidence="7">
    <location>
        <position position="532"/>
    </location>
    <ligand>
        <name>Zn(2+)</name>
        <dbReference type="ChEBI" id="CHEBI:29105"/>
        <label>1</label>
    </ligand>
</feature>
<dbReference type="EC" id="3.1.4.-" evidence="8"/>
<feature type="binding site" evidence="6">
    <location>
        <position position="533"/>
    </location>
    <ligand>
        <name>AMP</name>
        <dbReference type="ChEBI" id="CHEBI:456215"/>
    </ligand>
</feature>
<dbReference type="OrthoDB" id="74705at2759"/>
<dbReference type="eggNOG" id="KOG3689">
    <property type="taxonomic scope" value="Eukaryota"/>
</dbReference>
<organism evidence="11 12">
    <name type="scientific">Daphnia pulex</name>
    <name type="common">Water flea</name>
    <dbReference type="NCBI Taxonomy" id="6669"/>
    <lineage>
        <taxon>Eukaryota</taxon>
        <taxon>Metazoa</taxon>
        <taxon>Ecdysozoa</taxon>
        <taxon>Arthropoda</taxon>
        <taxon>Crustacea</taxon>
        <taxon>Branchiopoda</taxon>
        <taxon>Diplostraca</taxon>
        <taxon>Cladocera</taxon>
        <taxon>Anomopoda</taxon>
        <taxon>Daphniidae</taxon>
        <taxon>Daphnia</taxon>
    </lineage>
</organism>
<dbReference type="Pfam" id="PF01590">
    <property type="entry name" value="GAF"/>
    <property type="match status" value="2"/>
</dbReference>
<comment type="cofactor">
    <cofactor evidence="8">
        <name>a divalent metal cation</name>
        <dbReference type="ChEBI" id="CHEBI:60240"/>
    </cofactor>
    <text evidence="8">Binds 2 divalent metal cations per subunit. Site 1 may preferentially bind zinc ions, while site 2 has a preference for magnesium and/or manganese ions.</text>
</comment>
<reference evidence="11 12" key="1">
    <citation type="journal article" date="2011" name="Science">
        <title>The ecoresponsive genome of Daphnia pulex.</title>
        <authorList>
            <person name="Colbourne J.K."/>
            <person name="Pfrender M.E."/>
            <person name="Gilbert D."/>
            <person name="Thomas W.K."/>
            <person name="Tucker A."/>
            <person name="Oakley T.H."/>
            <person name="Tokishita S."/>
            <person name="Aerts A."/>
            <person name="Arnold G.J."/>
            <person name="Basu M.K."/>
            <person name="Bauer D.J."/>
            <person name="Caceres C.E."/>
            <person name="Carmel L."/>
            <person name="Casola C."/>
            <person name="Choi J.H."/>
            <person name="Detter J.C."/>
            <person name="Dong Q."/>
            <person name="Dusheyko S."/>
            <person name="Eads B.D."/>
            <person name="Frohlich T."/>
            <person name="Geiler-Samerotte K.A."/>
            <person name="Gerlach D."/>
            <person name="Hatcher P."/>
            <person name="Jogdeo S."/>
            <person name="Krijgsveld J."/>
            <person name="Kriventseva E.V."/>
            <person name="Kultz D."/>
            <person name="Laforsch C."/>
            <person name="Lindquist E."/>
            <person name="Lopez J."/>
            <person name="Manak J.R."/>
            <person name="Muller J."/>
            <person name="Pangilinan J."/>
            <person name="Patwardhan R.P."/>
            <person name="Pitluck S."/>
            <person name="Pritham E.J."/>
            <person name="Rechtsteiner A."/>
            <person name="Rho M."/>
            <person name="Rogozin I.B."/>
            <person name="Sakarya O."/>
            <person name="Salamov A."/>
            <person name="Schaack S."/>
            <person name="Shapiro H."/>
            <person name="Shiga Y."/>
            <person name="Skalitzky C."/>
            <person name="Smith Z."/>
            <person name="Souvorov A."/>
            <person name="Sung W."/>
            <person name="Tang Z."/>
            <person name="Tsuchiya D."/>
            <person name="Tu H."/>
            <person name="Vos H."/>
            <person name="Wang M."/>
            <person name="Wolf Y.I."/>
            <person name="Yamagata H."/>
            <person name="Yamada T."/>
            <person name="Ye Y."/>
            <person name="Shaw J.R."/>
            <person name="Andrews J."/>
            <person name="Crease T.J."/>
            <person name="Tang H."/>
            <person name="Lucas S.M."/>
            <person name="Robertson H.M."/>
            <person name="Bork P."/>
            <person name="Koonin E.V."/>
            <person name="Zdobnov E.M."/>
            <person name="Grigoriev I.V."/>
            <person name="Lynch M."/>
            <person name="Boore J.L."/>
        </authorList>
    </citation>
    <scope>NUCLEOTIDE SEQUENCE [LARGE SCALE GENOMIC DNA]</scope>
</reference>
<dbReference type="AlphaFoldDB" id="E9FX16"/>
<comment type="similarity">
    <text evidence="1 8">Belongs to the cyclic nucleotide phosphodiesterase family.</text>
</comment>
<evidence type="ECO:0000313" key="11">
    <source>
        <dbReference type="EMBL" id="EFX88338.1"/>
    </source>
</evidence>
<dbReference type="InterPro" id="IPR029016">
    <property type="entry name" value="GAF-like_dom_sf"/>
</dbReference>
<feature type="binding site" evidence="7">
    <location>
        <position position="496"/>
    </location>
    <ligand>
        <name>Zn(2+)</name>
        <dbReference type="ChEBI" id="CHEBI:29105"/>
        <label>1</label>
    </ligand>
</feature>
<dbReference type="InterPro" id="IPR003607">
    <property type="entry name" value="HD/PDEase_dom"/>
</dbReference>
<name>E9FX16_DAPPU</name>
<evidence type="ECO:0000256" key="8">
    <source>
        <dbReference type="RuleBase" id="RU363067"/>
    </source>
</evidence>
<keyword evidence="4 8" id="KW-0378">Hydrolase</keyword>
<dbReference type="OMA" id="TSYMENH"/>
<evidence type="ECO:0000256" key="4">
    <source>
        <dbReference type="ARBA" id="ARBA00022801"/>
    </source>
</evidence>
<feature type="binding site" evidence="7">
    <location>
        <position position="533"/>
    </location>
    <ligand>
        <name>Zn(2+)</name>
        <dbReference type="ChEBI" id="CHEBI:29105"/>
        <label>2</label>
    </ligand>
</feature>
<evidence type="ECO:0000256" key="5">
    <source>
        <dbReference type="PIRSR" id="PIRSR623088-1"/>
    </source>
</evidence>
<dbReference type="HOGENOM" id="CLU_006980_0_2_1"/>
<dbReference type="SUPFAM" id="SSF55781">
    <property type="entry name" value="GAF domain-like"/>
    <property type="match status" value="2"/>
</dbReference>
<feature type="binding site" evidence="6">
    <location>
        <position position="643"/>
    </location>
    <ligand>
        <name>AMP</name>
        <dbReference type="ChEBI" id="CHEBI:456215"/>
    </ligand>
</feature>
<feature type="binding site" evidence="6">
    <location>
        <begin position="492"/>
        <end position="496"/>
    </location>
    <ligand>
        <name>AMP</name>
        <dbReference type="ChEBI" id="CHEBI:456215"/>
    </ligand>
</feature>
<dbReference type="FunFam" id="3.30.450.40:FF:000005">
    <property type="entry name" value="Phosphodiesterase"/>
    <property type="match status" value="1"/>
</dbReference>
<dbReference type="Gene3D" id="1.10.1300.10">
    <property type="entry name" value="3'5'-cyclic nucleotide phosphodiesterase, catalytic domain"/>
    <property type="match status" value="1"/>
</dbReference>
<evidence type="ECO:0000256" key="2">
    <source>
        <dbReference type="ARBA" id="ARBA00022535"/>
    </source>
</evidence>
<gene>
    <name evidence="11" type="ORF">DAPPUDRAFT_311486</name>
</gene>
<dbReference type="CDD" id="cd00077">
    <property type="entry name" value="HDc"/>
    <property type="match status" value="1"/>
</dbReference>
<dbReference type="PROSITE" id="PS00126">
    <property type="entry name" value="PDEASE_I_1"/>
    <property type="match status" value="1"/>
</dbReference>
<evidence type="ECO:0000313" key="12">
    <source>
        <dbReference type="Proteomes" id="UP000000305"/>
    </source>
</evidence>
<dbReference type="InterPro" id="IPR003018">
    <property type="entry name" value="GAF"/>
</dbReference>
<dbReference type="InterPro" id="IPR023088">
    <property type="entry name" value="PDEase"/>
</dbReference>
<feature type="region of interest" description="Disordered" evidence="9">
    <location>
        <begin position="820"/>
        <end position="849"/>
    </location>
</feature>
<evidence type="ECO:0000256" key="7">
    <source>
        <dbReference type="PIRSR" id="PIRSR623088-3"/>
    </source>
</evidence>
<dbReference type="SMART" id="SM00471">
    <property type="entry name" value="HDc"/>
    <property type="match status" value="1"/>
</dbReference>
<protein>
    <recommendedName>
        <fullName evidence="8">Phosphodiesterase</fullName>
        <ecNumber evidence="8">3.1.4.-</ecNumber>
    </recommendedName>
</protein>
<feature type="active site" description="Proton donor" evidence="5">
    <location>
        <position position="492"/>
    </location>
</feature>
<accession>E9FX16</accession>
<dbReference type="FunFam" id="1.10.1300.10:FF:000003">
    <property type="entry name" value="Phosphodiesterase"/>
    <property type="match status" value="1"/>
</dbReference>
<dbReference type="GO" id="GO:0141162">
    <property type="term" value="P:negative regulation of cAMP/PKA signal transduction"/>
    <property type="evidence" value="ECO:0000318"/>
    <property type="project" value="GO_Central"/>
</dbReference>
<dbReference type="Proteomes" id="UP000000305">
    <property type="component" value="Unassembled WGS sequence"/>
</dbReference>
<evidence type="ECO:0000256" key="6">
    <source>
        <dbReference type="PIRSR" id="PIRSR623088-2"/>
    </source>
</evidence>
<dbReference type="KEGG" id="dpx:DAPPUDRAFT_311486"/>
<dbReference type="Pfam" id="PF00233">
    <property type="entry name" value="PDEase_I"/>
    <property type="match status" value="1"/>
</dbReference>
<dbReference type="SMART" id="SM00065">
    <property type="entry name" value="GAF"/>
    <property type="match status" value="2"/>
</dbReference>
<proteinExistence type="inferred from homology"/>
<dbReference type="SUPFAM" id="SSF109604">
    <property type="entry name" value="HD-domain/PDEase-like"/>
    <property type="match status" value="1"/>
</dbReference>
<feature type="binding site" evidence="7">
    <location>
        <position position="643"/>
    </location>
    <ligand>
        <name>Zn(2+)</name>
        <dbReference type="ChEBI" id="CHEBI:29105"/>
        <label>1</label>
    </ligand>
</feature>
<dbReference type="FunCoup" id="E9FX16">
    <property type="interactions" value="169"/>
</dbReference>
<dbReference type="PANTHER" id="PTHR11347">
    <property type="entry name" value="CYCLIC NUCLEOTIDE PHOSPHODIESTERASE"/>
    <property type="match status" value="1"/>
</dbReference>
<keyword evidence="12" id="KW-1185">Reference proteome</keyword>
<dbReference type="STRING" id="6669.E9FX16"/>
<feature type="domain" description="PDEase" evidence="10">
    <location>
        <begin position="415"/>
        <end position="739"/>
    </location>
</feature>
<dbReference type="InterPro" id="IPR036971">
    <property type="entry name" value="PDEase_catalytic_dom_sf"/>
</dbReference>
<dbReference type="InParanoid" id="E9FX16"/>
<evidence type="ECO:0000259" key="10">
    <source>
        <dbReference type="PROSITE" id="PS51845"/>
    </source>
</evidence>
<dbReference type="GO" id="GO:0047555">
    <property type="term" value="F:3',5'-cyclic-GMP phosphodiesterase activity"/>
    <property type="evidence" value="ECO:0000318"/>
    <property type="project" value="GO_Central"/>
</dbReference>
<evidence type="ECO:0000256" key="3">
    <source>
        <dbReference type="ARBA" id="ARBA00022723"/>
    </source>
</evidence>